<dbReference type="PROSITE" id="PS50053">
    <property type="entry name" value="UBIQUITIN_2"/>
    <property type="match status" value="1"/>
</dbReference>
<evidence type="ECO:0000313" key="10">
    <source>
        <dbReference type="EMBL" id="KAF4628332.1"/>
    </source>
</evidence>
<dbReference type="InterPro" id="IPR019954">
    <property type="entry name" value="Ubiquitin_CS"/>
</dbReference>
<feature type="region of interest" description="Disordered" evidence="8">
    <location>
        <begin position="1268"/>
        <end position="1287"/>
    </location>
</feature>
<feature type="region of interest" description="Disordered" evidence="8">
    <location>
        <begin position="309"/>
        <end position="331"/>
    </location>
</feature>
<evidence type="ECO:0000256" key="3">
    <source>
        <dbReference type="ARBA" id="ARBA00004370"/>
    </source>
</evidence>
<sequence length="1307" mass="145573">MESFRKCKRILRAASRGASSEDSSGRAELRDPYTYESEQHGLFILHPPREVLSNAPQIEVDIVAIHGLNGTAKKTWLDDTSGKLWLEDFLPEAIPKARIMTYGYDARLAFSRTTAGIESFANDLLNRLRMTRVAPDAQNRPLVFVAHSLGGIVVKKAMIMAHEAEVYYGSLLKSTVGIVFMGTPHRGSELVTWAILLTNIVNAAFLGQAIRKDLLQELATGSGTLEGISQQFVHRSTALRIMSFIELEIERPLRDLVVPVYSARMGLPNEMVFPVNAHHRNICRYSSNRNQTYVLVESAIKEIATVNSHSSESDIEHSSNTANQTPSTFDTPHISTLASRLDLGRSPASTQSAPTTRQTIGPAEELISSTSAPDLVAEDGTPQTILIRFSGLKRKLDLTKEAPRVFSTSLRIPLDSRVADLREIVLKAEPGVLPNFRDFKFPGRSSAINAIWKDVFTLPVEVTSGRSSYNPDQGYKINIDQTIASFFSRAFPNPIQAKLQSYYNSSGFRPELSHAILFGQRNMQYTQMSLLRSLRVPEDGREYDIPRGLGTFPIYDVRSFSEHLPVAIVAQGGLFLPLHEMEAMSIVFNCAPGKNFAIRPFLGGINGISGLSLFKHMSSPRIGSLIREQDYVVLPNQERLDGIAIKPGIVRQFVAIPSVSQSHSTKRSGLLSMPGSSHKELPSKNANEISPATGATIEWQMTGKDTVGGIQVQIIPQYDVTRMHAGNARDVVPQSSGEGRLMSYQDPVPESALQFEVLKTPRELGLQENDTIHIKDMNQCQESRSKLIRDLLTEAANPLTPGDVLELETYYNSANGVTFNIRGTEPLDQISSFQFDSADTFDDIMSFLRVEYMKPDAILRILFPVSNNPSFNSPVSSWNDIRRLFRLSSGYSPFLYEEIEGNMEFILSPPDRWGQPERICRVEVKRWCHLSETKSNLIFALSHDSTISNLCHEIKGLLGIPVRLFQRRPYGLGWVGSVKKGFENIFDQGVPNAIPNFEILNEKYEFQIFVETLTGKTVPIVVNTSNTIDNLKSKIQDKEGIPPDQQRLIYMGTRCEDGLTVSDYNLGPEDILHLVLRLRGGGCSMLYVMAFGREIELTFPESNDDNIATINIALTKQKLERKIKIRPEQQILTYKGLELANDKALFPYYSKILYLTIRPKEPTVLGIGAGGTIIQDIEKDESDPRLWDIANSKIVYIYLLEASTCRSITGLEPPEPPITSRTYAHLGPPFKKRRKSEGKNRGVGASGAFDALSGVDAWNRRRNRSSIHGGEFAVDAEPEAEDYDDRGLFVGPHDIATMDVDDTLPGL</sequence>
<dbReference type="OrthoDB" id="1658288at2759"/>
<evidence type="ECO:0000256" key="7">
    <source>
        <dbReference type="ARBA" id="ARBA00023136"/>
    </source>
</evidence>
<comment type="caution">
    <text evidence="10">The sequence shown here is derived from an EMBL/GenBank/DDBJ whole genome shotgun (WGS) entry which is preliminary data.</text>
</comment>
<reference evidence="10 11" key="1">
    <citation type="submission" date="2020-03" db="EMBL/GenBank/DDBJ databases">
        <title>Draft Genome Sequence of Cudoniella acicularis.</title>
        <authorList>
            <person name="Buettner E."/>
            <person name="Kellner H."/>
        </authorList>
    </citation>
    <scope>NUCLEOTIDE SEQUENCE [LARGE SCALE GENOMIC DNA]</scope>
    <source>
        <strain evidence="10 11">DSM 108380</strain>
    </source>
</reference>
<dbReference type="InterPro" id="IPR029071">
    <property type="entry name" value="Ubiquitin-like_domsf"/>
</dbReference>
<proteinExistence type="inferred from homology"/>
<evidence type="ECO:0000256" key="6">
    <source>
        <dbReference type="ARBA" id="ARBA00023128"/>
    </source>
</evidence>
<gene>
    <name evidence="10" type="ORF">G7Y89_g9821</name>
</gene>
<dbReference type="PROSITE" id="PS00299">
    <property type="entry name" value="UBIQUITIN_1"/>
    <property type="match status" value="1"/>
</dbReference>
<dbReference type="Gene3D" id="3.40.50.1820">
    <property type="entry name" value="alpha/beta hydrolase"/>
    <property type="match status" value="1"/>
</dbReference>
<evidence type="ECO:0000256" key="5">
    <source>
        <dbReference type="ARBA" id="ARBA00022824"/>
    </source>
</evidence>
<evidence type="ECO:0000313" key="11">
    <source>
        <dbReference type="Proteomes" id="UP000566819"/>
    </source>
</evidence>
<dbReference type="InterPro" id="IPR029058">
    <property type="entry name" value="AB_hydrolase_fold"/>
</dbReference>
<dbReference type="SMART" id="SM00213">
    <property type="entry name" value="UBQ"/>
    <property type="match status" value="2"/>
</dbReference>
<dbReference type="InterPro" id="IPR007751">
    <property type="entry name" value="DUF676_lipase-like"/>
</dbReference>
<evidence type="ECO:0000256" key="2">
    <source>
        <dbReference type="ARBA" id="ARBA00004240"/>
    </source>
</evidence>
<dbReference type="Proteomes" id="UP000566819">
    <property type="component" value="Unassembled WGS sequence"/>
</dbReference>
<protein>
    <recommendedName>
        <fullName evidence="9">Ubiquitin-like domain-containing protein</fullName>
    </recommendedName>
</protein>
<dbReference type="Gene3D" id="3.10.20.90">
    <property type="entry name" value="Phosphatidylinositol 3-kinase Catalytic Subunit, Chain A, domain 1"/>
    <property type="match status" value="1"/>
</dbReference>
<keyword evidence="5" id="KW-0256">Endoplasmic reticulum</keyword>
<feature type="compositionally biased region" description="Acidic residues" evidence="8">
    <location>
        <begin position="1274"/>
        <end position="1284"/>
    </location>
</feature>
<dbReference type="SUPFAM" id="SSF53474">
    <property type="entry name" value="alpha/beta-Hydrolases"/>
    <property type="match status" value="1"/>
</dbReference>
<dbReference type="EMBL" id="JAAMPI010000827">
    <property type="protein sequence ID" value="KAF4628332.1"/>
    <property type="molecule type" value="Genomic_DNA"/>
</dbReference>
<comment type="subcellular location">
    <subcellularLocation>
        <location evidence="2">Endoplasmic reticulum</location>
    </subcellularLocation>
    <subcellularLocation>
        <location evidence="3">Membrane</location>
    </subcellularLocation>
    <subcellularLocation>
        <location evidence="1">Mitochondrion</location>
    </subcellularLocation>
</comment>
<dbReference type="InterPro" id="IPR000626">
    <property type="entry name" value="Ubiquitin-like_dom"/>
</dbReference>
<feature type="domain" description="Ubiquitin-like" evidence="9">
    <location>
        <begin position="1006"/>
        <end position="1081"/>
    </location>
</feature>
<dbReference type="PANTHER" id="PTHR48182">
    <property type="entry name" value="PROTEIN SERAC1"/>
    <property type="match status" value="1"/>
</dbReference>
<dbReference type="GO" id="GO:0005783">
    <property type="term" value="C:endoplasmic reticulum"/>
    <property type="evidence" value="ECO:0007669"/>
    <property type="project" value="UniProtKB-SubCell"/>
</dbReference>
<dbReference type="SUPFAM" id="SSF54236">
    <property type="entry name" value="Ubiquitin-like"/>
    <property type="match status" value="2"/>
</dbReference>
<keyword evidence="7" id="KW-0472">Membrane</keyword>
<dbReference type="GO" id="GO:0005739">
    <property type="term" value="C:mitochondrion"/>
    <property type="evidence" value="ECO:0007669"/>
    <property type="project" value="UniProtKB-SubCell"/>
</dbReference>
<comment type="similarity">
    <text evidence="4">Belongs to the putative lipase ROG1 family.</text>
</comment>
<dbReference type="GO" id="GO:0016020">
    <property type="term" value="C:membrane"/>
    <property type="evidence" value="ECO:0007669"/>
    <property type="project" value="UniProtKB-SubCell"/>
</dbReference>
<dbReference type="FunFam" id="3.10.20.90:FF:000160">
    <property type="entry name" value="Polyubiquitin-C"/>
    <property type="match status" value="1"/>
</dbReference>
<accession>A0A8H4VZS0</accession>
<dbReference type="Pfam" id="PF00240">
    <property type="entry name" value="ubiquitin"/>
    <property type="match status" value="1"/>
</dbReference>
<evidence type="ECO:0000256" key="1">
    <source>
        <dbReference type="ARBA" id="ARBA00004173"/>
    </source>
</evidence>
<dbReference type="InterPro" id="IPR052374">
    <property type="entry name" value="SERAC1"/>
</dbReference>
<dbReference type="CDD" id="cd17039">
    <property type="entry name" value="Ubl_ubiquitin_like"/>
    <property type="match status" value="1"/>
</dbReference>
<dbReference type="PRINTS" id="PR00348">
    <property type="entry name" value="UBIQUITIN"/>
</dbReference>
<keyword evidence="6" id="KW-0496">Mitochondrion</keyword>
<evidence type="ECO:0000256" key="4">
    <source>
        <dbReference type="ARBA" id="ARBA00007920"/>
    </source>
</evidence>
<feature type="region of interest" description="Disordered" evidence="8">
    <location>
        <begin position="1219"/>
        <end position="1243"/>
    </location>
</feature>
<dbReference type="InterPro" id="IPR019956">
    <property type="entry name" value="Ubiquitin_dom"/>
</dbReference>
<name>A0A8H4VZS0_9HELO</name>
<evidence type="ECO:0000256" key="8">
    <source>
        <dbReference type="SAM" id="MobiDB-lite"/>
    </source>
</evidence>
<organism evidence="10 11">
    <name type="scientific">Cudoniella acicularis</name>
    <dbReference type="NCBI Taxonomy" id="354080"/>
    <lineage>
        <taxon>Eukaryota</taxon>
        <taxon>Fungi</taxon>
        <taxon>Dikarya</taxon>
        <taxon>Ascomycota</taxon>
        <taxon>Pezizomycotina</taxon>
        <taxon>Leotiomycetes</taxon>
        <taxon>Helotiales</taxon>
        <taxon>Tricladiaceae</taxon>
        <taxon>Cudoniella</taxon>
    </lineage>
</organism>
<evidence type="ECO:0000259" key="9">
    <source>
        <dbReference type="PROSITE" id="PS50053"/>
    </source>
</evidence>
<dbReference type="Pfam" id="PF05057">
    <property type="entry name" value="DUF676"/>
    <property type="match status" value="1"/>
</dbReference>
<feature type="compositionally biased region" description="Polar residues" evidence="8">
    <location>
        <begin position="320"/>
        <end position="331"/>
    </location>
</feature>
<feature type="region of interest" description="Disordered" evidence="8">
    <location>
        <begin position="665"/>
        <end position="688"/>
    </location>
</feature>
<keyword evidence="11" id="KW-1185">Reference proteome</keyword>
<dbReference type="PANTHER" id="PTHR48182:SF2">
    <property type="entry name" value="PROTEIN SERAC1"/>
    <property type="match status" value="1"/>
</dbReference>